<comment type="similarity">
    <text evidence="1 10">Belongs to the thymidylate kinase family.</text>
</comment>
<gene>
    <name evidence="10 12" type="primary">tmk</name>
    <name evidence="12" type="ORF">ACFSB2_02510</name>
</gene>
<dbReference type="PANTHER" id="PTHR10344:SF4">
    <property type="entry name" value="UMP-CMP KINASE 2, MITOCHONDRIAL"/>
    <property type="match status" value="1"/>
</dbReference>
<accession>A0ABW4JD83</accession>
<evidence type="ECO:0000256" key="7">
    <source>
        <dbReference type="ARBA" id="ARBA00022777"/>
    </source>
</evidence>
<evidence type="ECO:0000256" key="9">
    <source>
        <dbReference type="ARBA" id="ARBA00048743"/>
    </source>
</evidence>
<evidence type="ECO:0000313" key="12">
    <source>
        <dbReference type="EMBL" id="MFD1673581.1"/>
    </source>
</evidence>
<evidence type="ECO:0000256" key="10">
    <source>
        <dbReference type="HAMAP-Rule" id="MF_00165"/>
    </source>
</evidence>
<comment type="function">
    <text evidence="10">Phosphorylation of dTMP to form dTDP in both de novo and salvage pathways of dTTP synthesis.</text>
</comment>
<dbReference type="HAMAP" id="MF_00165">
    <property type="entry name" value="Thymidylate_kinase"/>
    <property type="match status" value="1"/>
</dbReference>
<reference evidence="13" key="1">
    <citation type="journal article" date="2019" name="Int. J. Syst. Evol. Microbiol.">
        <title>The Global Catalogue of Microorganisms (GCM) 10K type strain sequencing project: providing services to taxonomists for standard genome sequencing and annotation.</title>
        <authorList>
            <consortium name="The Broad Institute Genomics Platform"/>
            <consortium name="The Broad Institute Genome Sequencing Center for Infectious Disease"/>
            <person name="Wu L."/>
            <person name="Ma J."/>
        </authorList>
    </citation>
    <scope>NUCLEOTIDE SEQUENCE [LARGE SCALE GENOMIC DNA]</scope>
    <source>
        <strain evidence="13">CGMCC 1.12286</strain>
    </source>
</reference>
<keyword evidence="5 10" id="KW-0545">Nucleotide biosynthesis</keyword>
<dbReference type="Pfam" id="PF02223">
    <property type="entry name" value="Thymidylate_kin"/>
    <property type="match status" value="1"/>
</dbReference>
<proteinExistence type="inferred from homology"/>
<evidence type="ECO:0000256" key="8">
    <source>
        <dbReference type="ARBA" id="ARBA00022840"/>
    </source>
</evidence>
<evidence type="ECO:0000256" key="2">
    <source>
        <dbReference type="ARBA" id="ARBA00012980"/>
    </source>
</evidence>
<dbReference type="SUPFAM" id="SSF52540">
    <property type="entry name" value="P-loop containing nucleoside triphosphate hydrolases"/>
    <property type="match status" value="1"/>
</dbReference>
<dbReference type="InterPro" id="IPR018094">
    <property type="entry name" value="Thymidylate_kinase"/>
</dbReference>
<dbReference type="RefSeq" id="WP_377941029.1">
    <property type="nucleotide sequence ID" value="NZ_JBHUCX010000008.1"/>
</dbReference>
<keyword evidence="4 10" id="KW-0808">Transferase</keyword>
<evidence type="ECO:0000259" key="11">
    <source>
        <dbReference type="Pfam" id="PF02223"/>
    </source>
</evidence>
<evidence type="ECO:0000256" key="3">
    <source>
        <dbReference type="ARBA" id="ARBA00017144"/>
    </source>
</evidence>
<sequence length="214" mass="23453">MKTKQGCFITFEGIDGAGKTTQLTRLARRLDTAGARVVQTREPGGTFLGDKIRAMLLDSENHMMTARTEALLYAASRAQHVEEVIQPALAAGHIVLCDRFVDASIAYQGGGLQLGAQAVAAVNQFALSGCSPDLTILFHLPIATARTRLAASRGQAALDRIELRDDAYFLRVQEAFMALAARDPQRFRIVDAGLEPDVLEQEIHEIVWKYITQE</sequence>
<keyword evidence="7 10" id="KW-0418">Kinase</keyword>
<name>A0ABW4JD83_9BACL</name>
<feature type="binding site" evidence="10">
    <location>
        <begin position="13"/>
        <end position="20"/>
    </location>
    <ligand>
        <name>ATP</name>
        <dbReference type="ChEBI" id="CHEBI:30616"/>
    </ligand>
</feature>
<evidence type="ECO:0000256" key="5">
    <source>
        <dbReference type="ARBA" id="ARBA00022727"/>
    </source>
</evidence>
<dbReference type="PANTHER" id="PTHR10344">
    <property type="entry name" value="THYMIDYLATE KINASE"/>
    <property type="match status" value="1"/>
</dbReference>
<protein>
    <recommendedName>
        <fullName evidence="3 10">Thymidylate kinase</fullName>
        <ecNumber evidence="2 10">2.7.4.9</ecNumber>
    </recommendedName>
    <alternativeName>
        <fullName evidence="10">dTMP kinase</fullName>
    </alternativeName>
</protein>
<dbReference type="Gene3D" id="3.40.50.300">
    <property type="entry name" value="P-loop containing nucleotide triphosphate hydrolases"/>
    <property type="match status" value="1"/>
</dbReference>
<organism evidence="12 13">
    <name type="scientific">Alicyclobacillus fodiniaquatilis</name>
    <dbReference type="NCBI Taxonomy" id="1661150"/>
    <lineage>
        <taxon>Bacteria</taxon>
        <taxon>Bacillati</taxon>
        <taxon>Bacillota</taxon>
        <taxon>Bacilli</taxon>
        <taxon>Bacillales</taxon>
        <taxon>Alicyclobacillaceae</taxon>
        <taxon>Alicyclobacillus</taxon>
    </lineage>
</organism>
<keyword evidence="8 10" id="KW-0067">ATP-binding</keyword>
<evidence type="ECO:0000256" key="1">
    <source>
        <dbReference type="ARBA" id="ARBA00009776"/>
    </source>
</evidence>
<dbReference type="GO" id="GO:0004798">
    <property type="term" value="F:dTMP kinase activity"/>
    <property type="evidence" value="ECO:0007669"/>
    <property type="project" value="UniProtKB-EC"/>
</dbReference>
<dbReference type="EC" id="2.7.4.9" evidence="2 10"/>
<evidence type="ECO:0000256" key="6">
    <source>
        <dbReference type="ARBA" id="ARBA00022741"/>
    </source>
</evidence>
<evidence type="ECO:0000313" key="13">
    <source>
        <dbReference type="Proteomes" id="UP001597079"/>
    </source>
</evidence>
<dbReference type="InterPro" id="IPR027417">
    <property type="entry name" value="P-loop_NTPase"/>
</dbReference>
<comment type="caution">
    <text evidence="12">The sequence shown here is derived from an EMBL/GenBank/DDBJ whole genome shotgun (WGS) entry which is preliminary data.</text>
</comment>
<keyword evidence="6 10" id="KW-0547">Nucleotide-binding</keyword>
<comment type="catalytic activity">
    <reaction evidence="9 10">
        <text>dTMP + ATP = dTDP + ADP</text>
        <dbReference type="Rhea" id="RHEA:13517"/>
        <dbReference type="ChEBI" id="CHEBI:30616"/>
        <dbReference type="ChEBI" id="CHEBI:58369"/>
        <dbReference type="ChEBI" id="CHEBI:63528"/>
        <dbReference type="ChEBI" id="CHEBI:456216"/>
        <dbReference type="EC" id="2.7.4.9"/>
    </reaction>
</comment>
<feature type="domain" description="Thymidylate kinase-like" evidence="11">
    <location>
        <begin position="11"/>
        <end position="203"/>
    </location>
</feature>
<dbReference type="InterPro" id="IPR039430">
    <property type="entry name" value="Thymidylate_kin-like_dom"/>
</dbReference>
<keyword evidence="13" id="KW-1185">Reference proteome</keyword>
<evidence type="ECO:0000256" key="4">
    <source>
        <dbReference type="ARBA" id="ARBA00022679"/>
    </source>
</evidence>
<dbReference type="EMBL" id="JBHUCX010000008">
    <property type="protein sequence ID" value="MFD1673581.1"/>
    <property type="molecule type" value="Genomic_DNA"/>
</dbReference>
<dbReference type="CDD" id="cd01672">
    <property type="entry name" value="TMPK"/>
    <property type="match status" value="1"/>
</dbReference>
<dbReference type="Proteomes" id="UP001597079">
    <property type="component" value="Unassembled WGS sequence"/>
</dbReference>
<dbReference type="NCBIfam" id="TIGR00041">
    <property type="entry name" value="DTMP_kinase"/>
    <property type="match status" value="1"/>
</dbReference>